<evidence type="ECO:0000259" key="5">
    <source>
        <dbReference type="Pfam" id="PF00501"/>
    </source>
</evidence>
<reference evidence="6" key="1">
    <citation type="submission" date="2020-11" db="EMBL/GenBank/DDBJ databases">
        <title>Molecular epidemiology and genomic profiles of multidrug-resistant bacteria collected from clinical sources in South Africa.</title>
        <authorList>
            <person name="Asante J."/>
            <person name="Amoako D.G."/>
        </authorList>
    </citation>
    <scope>NUCLEOTIDE SEQUENCE</scope>
    <source>
        <strain evidence="6">C68</strain>
    </source>
</reference>
<dbReference type="RefSeq" id="WP_002438725.1">
    <property type="nucleotide sequence ID" value="NZ_AP019721.1"/>
</dbReference>
<feature type="domain" description="AMP-dependent synthetase/ligase" evidence="5">
    <location>
        <begin position="13"/>
        <end position="109"/>
    </location>
</feature>
<comment type="caution">
    <text evidence="6">The sequence shown here is derived from an EMBL/GenBank/DDBJ whole genome shotgun (WGS) entry which is preliminary data.</text>
</comment>
<dbReference type="GO" id="GO:0031956">
    <property type="term" value="F:medium-chain fatty acid-CoA ligase activity"/>
    <property type="evidence" value="ECO:0007669"/>
    <property type="project" value="TreeGrafter"/>
</dbReference>
<sequence length="457" mass="52316">MVMKMKKIMEYLQHYINQYPHRLALVFEDRHLTYGELSKEIYQASMRYKEVKLNKKVGLMDEHPVNNIINYFAVHQRGGIPCIFNHQWSNERIHQLVKSYDIQWLIKDNHLTSNHDNSIYNDEVIPRNVIHIGFTSGTTGLPKAFYRNEHSWIVSFKENEKLLQHCEETIVAPGPLSHSLSLYACIYALSTGKTFIGQKNFNPLSLMRLINQLNKTTAIFVVPTMVQQLISTQRHCSSIKSILSSGAKLTLQQFQQIRNLYPQANLIEFFGTSEASFISYNFNQSSPANSVGKLFPHVETRLLNQDDDAVGLLAVRSEMVFSGYVGQSNQEGAWIKTGDFAYIKNQHLFLVGRESDRIIVGGINVYPTAIESLIMDIEGIDEALVIGIPHAKFGEIAILLYSGKVQLNYRQIKSFLMKHLSRQEVPSKLKKIDHMIYTESGKIARKEMKNKFINGEL</sequence>
<organism evidence="6 7">
    <name type="scientific">Staphylococcus epidermidis</name>
    <dbReference type="NCBI Taxonomy" id="1282"/>
    <lineage>
        <taxon>Bacteria</taxon>
        <taxon>Bacillati</taxon>
        <taxon>Bacillota</taxon>
        <taxon>Bacilli</taxon>
        <taxon>Bacillales</taxon>
        <taxon>Staphylococcaceae</taxon>
        <taxon>Staphylococcus</taxon>
    </lineage>
</organism>
<keyword evidence="3 6" id="KW-0436">Ligase</keyword>
<feature type="domain" description="AMP-dependent synthetase/ligase" evidence="5">
    <location>
        <begin position="123"/>
        <end position="324"/>
    </location>
</feature>
<dbReference type="InterPro" id="IPR042099">
    <property type="entry name" value="ANL_N_sf"/>
</dbReference>
<name>A0A8I0W5Q6_STAEP</name>
<dbReference type="Gene3D" id="3.30.300.30">
    <property type="match status" value="1"/>
</dbReference>
<dbReference type="SUPFAM" id="SSF56801">
    <property type="entry name" value="Acetyl-CoA synthetase-like"/>
    <property type="match status" value="1"/>
</dbReference>
<dbReference type="PANTHER" id="PTHR43201">
    <property type="entry name" value="ACYL-COA SYNTHETASE"/>
    <property type="match status" value="1"/>
</dbReference>
<dbReference type="EMBL" id="JADPYN010000004">
    <property type="protein sequence ID" value="MBF9303122.1"/>
    <property type="molecule type" value="Genomic_DNA"/>
</dbReference>
<evidence type="ECO:0000256" key="4">
    <source>
        <dbReference type="ARBA" id="ARBA00032875"/>
    </source>
</evidence>
<dbReference type="GeneID" id="50019493"/>
<protein>
    <recommendedName>
        <fullName evidence="2">Putative long chain fatty acid-CoA ligase VraA</fullName>
    </recommendedName>
    <alternativeName>
        <fullName evidence="4">Acyl-CoA synthetase</fullName>
    </alternativeName>
</protein>
<comment type="similarity">
    <text evidence="1">Belongs to the ATP-dependent AMP-binding enzyme family.</text>
</comment>
<evidence type="ECO:0000256" key="3">
    <source>
        <dbReference type="ARBA" id="ARBA00022598"/>
    </source>
</evidence>
<dbReference type="Gene3D" id="3.40.50.12780">
    <property type="entry name" value="N-terminal domain of ligase-like"/>
    <property type="match status" value="1"/>
</dbReference>
<evidence type="ECO:0000256" key="1">
    <source>
        <dbReference type="ARBA" id="ARBA00006432"/>
    </source>
</evidence>
<dbReference type="InterPro" id="IPR000873">
    <property type="entry name" value="AMP-dep_synth/lig_dom"/>
</dbReference>
<gene>
    <name evidence="6" type="ORF">I3V53_03345</name>
</gene>
<dbReference type="InterPro" id="IPR020845">
    <property type="entry name" value="AMP-binding_CS"/>
</dbReference>
<evidence type="ECO:0000313" key="6">
    <source>
        <dbReference type="EMBL" id="MBF9303122.1"/>
    </source>
</evidence>
<dbReference type="Proteomes" id="UP000622362">
    <property type="component" value="Unassembled WGS sequence"/>
</dbReference>
<evidence type="ECO:0000256" key="2">
    <source>
        <dbReference type="ARBA" id="ARBA00017625"/>
    </source>
</evidence>
<dbReference type="AlphaFoldDB" id="A0A8I0W5Q6"/>
<proteinExistence type="inferred from homology"/>
<accession>A0A8I0W5Q6</accession>
<dbReference type="Pfam" id="PF00501">
    <property type="entry name" value="AMP-binding"/>
    <property type="match status" value="2"/>
</dbReference>
<dbReference type="InterPro" id="IPR045851">
    <property type="entry name" value="AMP-bd_C_sf"/>
</dbReference>
<dbReference type="GO" id="GO:0006631">
    <property type="term" value="P:fatty acid metabolic process"/>
    <property type="evidence" value="ECO:0007669"/>
    <property type="project" value="TreeGrafter"/>
</dbReference>
<dbReference type="PROSITE" id="PS00455">
    <property type="entry name" value="AMP_BINDING"/>
    <property type="match status" value="1"/>
</dbReference>
<evidence type="ECO:0000313" key="7">
    <source>
        <dbReference type="Proteomes" id="UP000622362"/>
    </source>
</evidence>
<dbReference type="CDD" id="cd17633">
    <property type="entry name" value="AFD_YhfT-like"/>
    <property type="match status" value="1"/>
</dbReference>
<dbReference type="PANTHER" id="PTHR43201:SF5">
    <property type="entry name" value="MEDIUM-CHAIN ACYL-COA LIGASE ACSF2, MITOCHONDRIAL"/>
    <property type="match status" value="1"/>
</dbReference>